<dbReference type="InterPro" id="IPR046335">
    <property type="entry name" value="LacI/GalR-like_sensor"/>
</dbReference>
<evidence type="ECO:0000256" key="1">
    <source>
        <dbReference type="ARBA" id="ARBA00023015"/>
    </source>
</evidence>
<dbReference type="GO" id="GO:0003700">
    <property type="term" value="F:DNA-binding transcription factor activity"/>
    <property type="evidence" value="ECO:0007669"/>
    <property type="project" value="TreeGrafter"/>
</dbReference>
<keyword evidence="3" id="KW-0804">Transcription</keyword>
<sequence>MTLTLEDIARIAGCSRSTVSRVINGDVNVSVSTRQRVKKVITELNFQPNLAARGLASGQTHILGLIIPLGVVSLFTDPFYPQLIQSISSACSQRDYSIMLWLATPEFERRMIHQILFNGLIDGVIVASMSLNDSIIQSLAESKLPFVAVGRNPNDETTCYVDVDNYNGARMAIEYLYKMGRRRIATIAGPSDVIVGVDRLRGYKAALAELGLPYDPSLVVTSDFSDESGYAAMQKLIEYKPDAVFANSDVMAVAAIRALHDAGFSVPEDVAIVGFDDITLAARSTPPLTTIRQPIDLIGAGVVNMLIDLIEHPATAQRSLVLPTELIIRSSCGEDLLKNSE</sequence>
<dbReference type="OrthoDB" id="9788209at2"/>
<proteinExistence type="predicted"/>
<dbReference type="RefSeq" id="WP_062422472.1">
    <property type="nucleotide sequence ID" value="NZ_BBYA01000010.1"/>
</dbReference>
<evidence type="ECO:0000259" key="4">
    <source>
        <dbReference type="PROSITE" id="PS50932"/>
    </source>
</evidence>
<name>A0A0N8GKT2_9CHLR</name>
<dbReference type="Proteomes" id="UP000050430">
    <property type="component" value="Unassembled WGS sequence"/>
</dbReference>
<dbReference type="InterPro" id="IPR010982">
    <property type="entry name" value="Lambda_DNA-bd_dom_sf"/>
</dbReference>
<evidence type="ECO:0000256" key="3">
    <source>
        <dbReference type="ARBA" id="ARBA00023163"/>
    </source>
</evidence>
<evidence type="ECO:0000313" key="6">
    <source>
        <dbReference type="EMBL" id="KPL70570.1"/>
    </source>
</evidence>
<reference evidence="6 7" key="1">
    <citation type="submission" date="2015-07" db="EMBL/GenBank/DDBJ databases">
        <title>Genome sequence of Leptolinea tardivitalis DSM 16556.</title>
        <authorList>
            <person name="Hemp J."/>
            <person name="Ward L.M."/>
            <person name="Pace L.A."/>
            <person name="Fischer W.W."/>
        </authorList>
    </citation>
    <scope>NUCLEOTIDE SEQUENCE [LARGE SCALE GENOMIC DNA]</scope>
    <source>
        <strain evidence="6 7">YMTK-2</strain>
    </source>
</reference>
<dbReference type="CDD" id="cd01392">
    <property type="entry name" value="HTH_LacI"/>
    <property type="match status" value="1"/>
</dbReference>
<keyword evidence="7" id="KW-1185">Reference proteome</keyword>
<dbReference type="PANTHER" id="PTHR30146">
    <property type="entry name" value="LACI-RELATED TRANSCRIPTIONAL REPRESSOR"/>
    <property type="match status" value="1"/>
</dbReference>
<evidence type="ECO:0000256" key="2">
    <source>
        <dbReference type="ARBA" id="ARBA00023125"/>
    </source>
</evidence>
<dbReference type="PROSITE" id="PS50932">
    <property type="entry name" value="HTH_LACI_2"/>
    <property type="match status" value="1"/>
</dbReference>
<dbReference type="EMBL" id="LGCK01000014">
    <property type="protein sequence ID" value="KPL70570.1"/>
    <property type="molecule type" value="Genomic_DNA"/>
</dbReference>
<dbReference type="SUPFAM" id="SSF53822">
    <property type="entry name" value="Periplasmic binding protein-like I"/>
    <property type="match status" value="1"/>
</dbReference>
<gene>
    <name evidence="6" type="ORF">ADM99_15765</name>
</gene>
<accession>A0A0N8GKT2</accession>
<dbReference type="STRING" id="229920.ADM99_15765"/>
<dbReference type="Pfam" id="PF13377">
    <property type="entry name" value="Peripla_BP_3"/>
    <property type="match status" value="1"/>
</dbReference>
<dbReference type="SMART" id="SM00354">
    <property type="entry name" value="HTH_LACI"/>
    <property type="match status" value="1"/>
</dbReference>
<dbReference type="Gene3D" id="3.40.50.2300">
    <property type="match status" value="2"/>
</dbReference>
<dbReference type="InterPro" id="IPR028082">
    <property type="entry name" value="Peripla_BP_I"/>
</dbReference>
<keyword evidence="2" id="KW-0238">DNA-binding</keyword>
<evidence type="ECO:0000259" key="5">
    <source>
        <dbReference type="PROSITE" id="PS50943"/>
    </source>
</evidence>
<comment type="caution">
    <text evidence="6">The sequence shown here is derived from an EMBL/GenBank/DDBJ whole genome shotgun (WGS) entry which is preliminary data.</text>
</comment>
<dbReference type="AlphaFoldDB" id="A0A0N8GKT2"/>
<evidence type="ECO:0000313" key="7">
    <source>
        <dbReference type="Proteomes" id="UP000050430"/>
    </source>
</evidence>
<organism evidence="6 7">
    <name type="scientific">Leptolinea tardivitalis</name>
    <dbReference type="NCBI Taxonomy" id="229920"/>
    <lineage>
        <taxon>Bacteria</taxon>
        <taxon>Bacillati</taxon>
        <taxon>Chloroflexota</taxon>
        <taxon>Anaerolineae</taxon>
        <taxon>Anaerolineales</taxon>
        <taxon>Anaerolineaceae</taxon>
        <taxon>Leptolinea</taxon>
    </lineage>
</organism>
<protein>
    <submittedName>
        <fullName evidence="6">Uncharacterized protein</fullName>
    </submittedName>
</protein>
<dbReference type="PROSITE" id="PS50943">
    <property type="entry name" value="HTH_CROC1"/>
    <property type="match status" value="1"/>
</dbReference>
<dbReference type="SUPFAM" id="SSF47413">
    <property type="entry name" value="lambda repressor-like DNA-binding domains"/>
    <property type="match status" value="1"/>
</dbReference>
<dbReference type="PANTHER" id="PTHR30146:SF109">
    <property type="entry name" value="HTH-TYPE TRANSCRIPTIONAL REGULATOR GALS"/>
    <property type="match status" value="1"/>
</dbReference>
<dbReference type="InterPro" id="IPR001387">
    <property type="entry name" value="Cro/C1-type_HTH"/>
</dbReference>
<dbReference type="InterPro" id="IPR000843">
    <property type="entry name" value="HTH_LacI"/>
</dbReference>
<feature type="domain" description="HTH cro/C1-type" evidence="5">
    <location>
        <begin position="3"/>
        <end position="33"/>
    </location>
</feature>
<dbReference type="Pfam" id="PF00356">
    <property type="entry name" value="LacI"/>
    <property type="match status" value="1"/>
</dbReference>
<dbReference type="Gene3D" id="1.10.260.40">
    <property type="entry name" value="lambda repressor-like DNA-binding domains"/>
    <property type="match status" value="1"/>
</dbReference>
<dbReference type="GO" id="GO:0000976">
    <property type="term" value="F:transcription cis-regulatory region binding"/>
    <property type="evidence" value="ECO:0007669"/>
    <property type="project" value="TreeGrafter"/>
</dbReference>
<dbReference type="CDD" id="cd06267">
    <property type="entry name" value="PBP1_LacI_sugar_binding-like"/>
    <property type="match status" value="1"/>
</dbReference>
<keyword evidence="1" id="KW-0805">Transcription regulation</keyword>
<feature type="domain" description="HTH lacI-type" evidence="4">
    <location>
        <begin position="3"/>
        <end position="57"/>
    </location>
</feature>